<dbReference type="Proteomes" id="UP001143480">
    <property type="component" value="Unassembled WGS sequence"/>
</dbReference>
<organism evidence="1 2">
    <name type="scientific">Dactylosporangium matsuzakiense</name>
    <dbReference type="NCBI Taxonomy" id="53360"/>
    <lineage>
        <taxon>Bacteria</taxon>
        <taxon>Bacillati</taxon>
        <taxon>Actinomycetota</taxon>
        <taxon>Actinomycetes</taxon>
        <taxon>Micromonosporales</taxon>
        <taxon>Micromonosporaceae</taxon>
        <taxon>Dactylosporangium</taxon>
    </lineage>
</organism>
<name>A0A9W6KKM2_9ACTN</name>
<sequence>MLTLGEVHTGLLQHSTPVSSEKAARLLDLSPGARVRRSERPIAYAVSPDRLTGVDCALPASSGAKVRAIGTVSAHASLTGGHILQGSAFTTLVRSPESHRLPWSHYLSHPGRIEFVGRAKLEDLRDGFLANHRSEDRLDVAGIAAHILDAVQGRPDLDRRSPFRSRRTKLRCVIEHAPDDKIVGAFAIESETRRTLQLRGPEEHREAMLDLCEDLALHDWLLTTLLSITETAMSTASETMQRTRRLQPAVEYLLPLWMPAARLDGAVLPVWDALERRPGFTRQWDLSVNRVRDQITLSAMLLMQEAVRSAA</sequence>
<dbReference type="RefSeq" id="WP_223101351.1">
    <property type="nucleotide sequence ID" value="NZ_BAAAXA010000003.1"/>
</dbReference>
<gene>
    <name evidence="1" type="ORF">GCM10017581_046400</name>
</gene>
<comment type="caution">
    <text evidence="1">The sequence shown here is derived from an EMBL/GenBank/DDBJ whole genome shotgun (WGS) entry which is preliminary data.</text>
</comment>
<reference evidence="1" key="2">
    <citation type="submission" date="2023-01" db="EMBL/GenBank/DDBJ databases">
        <authorList>
            <person name="Sun Q."/>
            <person name="Evtushenko L."/>
        </authorList>
    </citation>
    <scope>NUCLEOTIDE SEQUENCE</scope>
    <source>
        <strain evidence="1">VKM Ac-1321</strain>
    </source>
</reference>
<proteinExistence type="predicted"/>
<dbReference type="InterPro" id="IPR049749">
    <property type="entry name" value="SCO2521-like"/>
</dbReference>
<accession>A0A9W6KKM2</accession>
<evidence type="ECO:0000313" key="2">
    <source>
        <dbReference type="Proteomes" id="UP001143480"/>
    </source>
</evidence>
<dbReference type="NCBIfam" id="NF040565">
    <property type="entry name" value="SCO2521_fam"/>
    <property type="match status" value="1"/>
</dbReference>
<evidence type="ECO:0000313" key="1">
    <source>
        <dbReference type="EMBL" id="GLL02898.1"/>
    </source>
</evidence>
<protein>
    <submittedName>
        <fullName evidence="1">Uncharacterized protein</fullName>
    </submittedName>
</protein>
<reference evidence="1" key="1">
    <citation type="journal article" date="2014" name="Int. J. Syst. Evol. Microbiol.">
        <title>Complete genome sequence of Corynebacterium casei LMG S-19264T (=DSM 44701T), isolated from a smear-ripened cheese.</title>
        <authorList>
            <consortium name="US DOE Joint Genome Institute (JGI-PGF)"/>
            <person name="Walter F."/>
            <person name="Albersmeier A."/>
            <person name="Kalinowski J."/>
            <person name="Ruckert C."/>
        </authorList>
    </citation>
    <scope>NUCLEOTIDE SEQUENCE</scope>
    <source>
        <strain evidence="1">VKM Ac-1321</strain>
    </source>
</reference>
<dbReference type="EMBL" id="BSFP01000027">
    <property type="protein sequence ID" value="GLL02898.1"/>
    <property type="molecule type" value="Genomic_DNA"/>
</dbReference>
<dbReference type="AlphaFoldDB" id="A0A9W6KKM2"/>
<keyword evidence="2" id="KW-1185">Reference proteome</keyword>